<dbReference type="InterPro" id="IPR003594">
    <property type="entry name" value="HATPase_dom"/>
</dbReference>
<dbReference type="InterPro" id="IPR004358">
    <property type="entry name" value="Sig_transdc_His_kin-like_C"/>
</dbReference>
<name>A0A9D1KBZ4_9FIRM</name>
<dbReference type="InterPro" id="IPR050736">
    <property type="entry name" value="Sensor_HK_Regulatory"/>
</dbReference>
<dbReference type="EMBL" id="DVKQ01000055">
    <property type="protein sequence ID" value="HIT37661.1"/>
    <property type="molecule type" value="Genomic_DNA"/>
</dbReference>
<keyword evidence="7" id="KW-0812">Transmembrane</keyword>
<dbReference type="SMART" id="SM00388">
    <property type="entry name" value="HisKA"/>
    <property type="match status" value="1"/>
</dbReference>
<feature type="transmembrane region" description="Helical" evidence="7">
    <location>
        <begin position="129"/>
        <end position="149"/>
    </location>
</feature>
<dbReference type="Pfam" id="PF02518">
    <property type="entry name" value="HATPase_c"/>
    <property type="match status" value="1"/>
</dbReference>
<dbReference type="PRINTS" id="PR00344">
    <property type="entry name" value="BCTRLSENSOR"/>
</dbReference>
<dbReference type="PROSITE" id="PS50109">
    <property type="entry name" value="HIS_KIN"/>
    <property type="match status" value="1"/>
</dbReference>
<keyword evidence="7" id="KW-1133">Transmembrane helix</keyword>
<feature type="transmembrane region" description="Helical" evidence="7">
    <location>
        <begin position="161"/>
        <end position="181"/>
    </location>
</feature>
<keyword evidence="7" id="KW-0472">Membrane</keyword>
<accession>A0A9D1KBZ4</accession>
<evidence type="ECO:0000256" key="2">
    <source>
        <dbReference type="ARBA" id="ARBA00012438"/>
    </source>
</evidence>
<evidence type="ECO:0000313" key="10">
    <source>
        <dbReference type="Proteomes" id="UP000886833"/>
    </source>
</evidence>
<feature type="transmembrane region" description="Helical" evidence="7">
    <location>
        <begin position="103"/>
        <end position="120"/>
    </location>
</feature>
<dbReference type="SMART" id="SM00387">
    <property type="entry name" value="HATPase_c"/>
    <property type="match status" value="1"/>
</dbReference>
<protein>
    <recommendedName>
        <fullName evidence="2">histidine kinase</fullName>
        <ecNumber evidence="2">2.7.13.3</ecNumber>
    </recommendedName>
</protein>
<feature type="domain" description="Histidine kinase" evidence="8">
    <location>
        <begin position="208"/>
        <end position="415"/>
    </location>
</feature>
<keyword evidence="4" id="KW-0808">Transferase</keyword>
<dbReference type="CDD" id="cd00082">
    <property type="entry name" value="HisKA"/>
    <property type="match status" value="1"/>
</dbReference>
<evidence type="ECO:0000256" key="5">
    <source>
        <dbReference type="ARBA" id="ARBA00022777"/>
    </source>
</evidence>
<gene>
    <name evidence="9" type="ORF">IAB59_04190</name>
</gene>
<dbReference type="InterPro" id="IPR005467">
    <property type="entry name" value="His_kinase_dom"/>
</dbReference>
<dbReference type="PANTHER" id="PTHR43711:SF26">
    <property type="entry name" value="SENSOR HISTIDINE KINASE RCSC"/>
    <property type="match status" value="1"/>
</dbReference>
<reference evidence="9" key="2">
    <citation type="journal article" date="2021" name="PeerJ">
        <title>Extensive microbial diversity within the chicken gut microbiome revealed by metagenomics and culture.</title>
        <authorList>
            <person name="Gilroy R."/>
            <person name="Ravi A."/>
            <person name="Getino M."/>
            <person name="Pursley I."/>
            <person name="Horton D.L."/>
            <person name="Alikhan N.F."/>
            <person name="Baker D."/>
            <person name="Gharbi K."/>
            <person name="Hall N."/>
            <person name="Watson M."/>
            <person name="Adriaenssens E.M."/>
            <person name="Foster-Nyarko E."/>
            <person name="Jarju S."/>
            <person name="Secka A."/>
            <person name="Antonio M."/>
            <person name="Oren A."/>
            <person name="Chaudhuri R.R."/>
            <person name="La Ragione R."/>
            <person name="Hildebrand F."/>
            <person name="Pallen M.J."/>
        </authorList>
    </citation>
    <scope>NUCLEOTIDE SEQUENCE</scope>
    <source>
        <strain evidence="9">CHK195-26880</strain>
    </source>
</reference>
<reference evidence="9" key="1">
    <citation type="submission" date="2020-10" db="EMBL/GenBank/DDBJ databases">
        <authorList>
            <person name="Gilroy R."/>
        </authorList>
    </citation>
    <scope>NUCLEOTIDE SEQUENCE</scope>
    <source>
        <strain evidence="9">CHK195-26880</strain>
    </source>
</reference>
<dbReference type="InterPro" id="IPR036097">
    <property type="entry name" value="HisK_dim/P_sf"/>
</dbReference>
<dbReference type="Gene3D" id="3.30.565.10">
    <property type="entry name" value="Histidine kinase-like ATPase, C-terminal domain"/>
    <property type="match status" value="1"/>
</dbReference>
<dbReference type="Proteomes" id="UP000886833">
    <property type="component" value="Unassembled WGS sequence"/>
</dbReference>
<keyword evidence="5 9" id="KW-0418">Kinase</keyword>
<dbReference type="PANTHER" id="PTHR43711">
    <property type="entry name" value="TWO-COMPONENT HISTIDINE KINASE"/>
    <property type="match status" value="1"/>
</dbReference>
<feature type="transmembrane region" description="Helical" evidence="7">
    <location>
        <begin position="80"/>
        <end position="97"/>
    </location>
</feature>
<dbReference type="AlphaFoldDB" id="A0A9D1KBZ4"/>
<dbReference type="InterPro" id="IPR036890">
    <property type="entry name" value="HATPase_C_sf"/>
</dbReference>
<proteinExistence type="predicted"/>
<organism evidence="9 10">
    <name type="scientific">Candidatus Onthousia faecipullorum</name>
    <dbReference type="NCBI Taxonomy" id="2840887"/>
    <lineage>
        <taxon>Bacteria</taxon>
        <taxon>Bacillati</taxon>
        <taxon>Bacillota</taxon>
        <taxon>Bacilli</taxon>
        <taxon>Candidatus Onthousia</taxon>
    </lineage>
</organism>
<evidence type="ECO:0000259" key="8">
    <source>
        <dbReference type="PROSITE" id="PS50109"/>
    </source>
</evidence>
<keyword evidence="6" id="KW-0902">Two-component regulatory system</keyword>
<keyword evidence="3" id="KW-0597">Phosphoprotein</keyword>
<dbReference type="SUPFAM" id="SSF55874">
    <property type="entry name" value="ATPase domain of HSP90 chaperone/DNA topoisomerase II/histidine kinase"/>
    <property type="match status" value="1"/>
</dbReference>
<evidence type="ECO:0000256" key="7">
    <source>
        <dbReference type="SAM" id="Phobius"/>
    </source>
</evidence>
<dbReference type="InterPro" id="IPR003661">
    <property type="entry name" value="HisK_dim/P_dom"/>
</dbReference>
<dbReference type="GO" id="GO:0000155">
    <property type="term" value="F:phosphorelay sensor kinase activity"/>
    <property type="evidence" value="ECO:0007669"/>
    <property type="project" value="InterPro"/>
</dbReference>
<comment type="caution">
    <text evidence="9">The sequence shown here is derived from an EMBL/GenBank/DDBJ whole genome shotgun (WGS) entry which is preliminary data.</text>
</comment>
<comment type="catalytic activity">
    <reaction evidence="1">
        <text>ATP + protein L-histidine = ADP + protein N-phospho-L-histidine.</text>
        <dbReference type="EC" id="2.7.13.3"/>
    </reaction>
</comment>
<evidence type="ECO:0000256" key="4">
    <source>
        <dbReference type="ARBA" id="ARBA00022679"/>
    </source>
</evidence>
<feature type="transmembrane region" description="Helical" evidence="7">
    <location>
        <begin position="6"/>
        <end position="27"/>
    </location>
</feature>
<sequence length="418" mass="48493">MSYIEVIIESIILLLCPLGLYLLYTIYKKNLSCDEKDLGFEVAIISSLYFVLRFGTCCYNDYPIILFDIPLLICYYKRKISLGIFITLILIVYETLFLGINPLFLALEYSSYLIVYSLFVKRKLKPINVVNYFIVIKSFMLSLAVFWFISPEKTYSSNLFYIFTIIITLYFVTNIIISIFAKGEKVVELHNDLENIEKEKDLRRSLFKVTHEIKNPIAVCKGYLDMIDINDKKKVRKYIPIIKDEITRTLVLMDDFLDYTKIKIEKEDMDLVMLLEDLEDYLEDLFKKNSIKAEFSIPDEDIYIEADYNRLKQVFINLLKNAIEAKDNSKKENKIKISLESDNNFMKIIIEDNGIGMDKDTLDNVSEMFFTTKKKGSGLGVSLSKEIVEQHGGDLVYNSVKGEGTRVIVTLPKEVNMA</sequence>
<dbReference type="Pfam" id="PF00512">
    <property type="entry name" value="HisKA"/>
    <property type="match status" value="1"/>
</dbReference>
<dbReference type="SUPFAM" id="SSF47384">
    <property type="entry name" value="Homodimeric domain of signal transducing histidine kinase"/>
    <property type="match status" value="1"/>
</dbReference>
<evidence type="ECO:0000313" key="9">
    <source>
        <dbReference type="EMBL" id="HIT37661.1"/>
    </source>
</evidence>
<dbReference type="EC" id="2.7.13.3" evidence="2"/>
<evidence type="ECO:0000256" key="6">
    <source>
        <dbReference type="ARBA" id="ARBA00023012"/>
    </source>
</evidence>
<dbReference type="Gene3D" id="1.10.287.130">
    <property type="match status" value="1"/>
</dbReference>
<dbReference type="CDD" id="cd00075">
    <property type="entry name" value="HATPase"/>
    <property type="match status" value="1"/>
</dbReference>
<evidence type="ECO:0000256" key="3">
    <source>
        <dbReference type="ARBA" id="ARBA00022553"/>
    </source>
</evidence>
<evidence type="ECO:0000256" key="1">
    <source>
        <dbReference type="ARBA" id="ARBA00000085"/>
    </source>
</evidence>